<keyword evidence="2" id="KW-1185">Reference proteome</keyword>
<protein>
    <submittedName>
        <fullName evidence="1">Uncharacterized protein</fullName>
    </submittedName>
</protein>
<comment type="caution">
    <text evidence="1">The sequence shown here is derived from an EMBL/GenBank/DDBJ whole genome shotgun (WGS) entry which is preliminary data.</text>
</comment>
<organism evidence="1 2">
    <name type="scientific">Paramecium primaurelia</name>
    <dbReference type="NCBI Taxonomy" id="5886"/>
    <lineage>
        <taxon>Eukaryota</taxon>
        <taxon>Sar</taxon>
        <taxon>Alveolata</taxon>
        <taxon>Ciliophora</taxon>
        <taxon>Intramacronucleata</taxon>
        <taxon>Oligohymenophorea</taxon>
        <taxon>Peniculida</taxon>
        <taxon>Parameciidae</taxon>
        <taxon>Paramecium</taxon>
    </lineage>
</organism>
<accession>A0A8S1NM49</accession>
<sequence>MQLSPQSQTIFQSLFIEKTKDQINNILQYKLSQATKARQRFVKNQIDRPNTSMIQQPNEMDFSQNQFEKHRKISMNDSQLTVVTIRKPQKIMHTIELSPQITPITSFHSQRKYRQLQMCEKSTNPTPQVHSPDNEKQFYFKQKQYRNKLQLKNSENNNIKLKQYAKEQRSNSKGVQEYIKYQDEMDEYFKDKLFQQQRQLIEKIDNFKMSTKRLDQQLEPIGRLLEQRLQKMKKKQQQQ</sequence>
<name>A0A8S1NM49_PARPR</name>
<gene>
    <name evidence="1" type="ORF">PPRIM_AZ9-3.1.T0850090</name>
</gene>
<dbReference type="EMBL" id="CAJJDM010000088">
    <property type="protein sequence ID" value="CAD8090085.1"/>
    <property type="molecule type" value="Genomic_DNA"/>
</dbReference>
<evidence type="ECO:0000313" key="2">
    <source>
        <dbReference type="Proteomes" id="UP000688137"/>
    </source>
</evidence>
<reference evidence="1" key="1">
    <citation type="submission" date="2021-01" db="EMBL/GenBank/DDBJ databases">
        <authorList>
            <consortium name="Genoscope - CEA"/>
            <person name="William W."/>
        </authorList>
    </citation>
    <scope>NUCLEOTIDE SEQUENCE</scope>
</reference>
<dbReference type="AlphaFoldDB" id="A0A8S1NM49"/>
<proteinExistence type="predicted"/>
<dbReference type="Proteomes" id="UP000688137">
    <property type="component" value="Unassembled WGS sequence"/>
</dbReference>
<dbReference type="OMA" id="NQFEKHR"/>
<evidence type="ECO:0000313" key="1">
    <source>
        <dbReference type="EMBL" id="CAD8090085.1"/>
    </source>
</evidence>